<evidence type="ECO:0000256" key="7">
    <source>
        <dbReference type="ARBA" id="ARBA00038382"/>
    </source>
</evidence>
<feature type="domain" description="PH" evidence="11">
    <location>
        <begin position="336"/>
        <end position="446"/>
    </location>
</feature>
<dbReference type="GO" id="GO:0005886">
    <property type="term" value="C:plasma membrane"/>
    <property type="evidence" value="ECO:0007669"/>
    <property type="project" value="UniProtKB-SubCell"/>
</dbReference>
<feature type="compositionally biased region" description="Pro residues" evidence="10">
    <location>
        <begin position="510"/>
        <end position="520"/>
    </location>
</feature>
<dbReference type="SUPFAM" id="SSF50729">
    <property type="entry name" value="PH domain-like"/>
    <property type="match status" value="1"/>
</dbReference>
<dbReference type="Proteomes" id="UP000504632">
    <property type="component" value="Chromosome 5"/>
</dbReference>
<feature type="compositionally biased region" description="Polar residues" evidence="10">
    <location>
        <begin position="479"/>
        <end position="507"/>
    </location>
</feature>
<comment type="subcellular location">
    <subcellularLocation>
        <location evidence="1">Cell membrane</location>
        <topology evidence="1">Peripheral membrane protein</topology>
    </subcellularLocation>
    <subcellularLocation>
        <location evidence="2">Cytoplasm</location>
        <location evidence="2">Cytoskeleton</location>
    </subcellularLocation>
</comment>
<dbReference type="Gene3D" id="3.10.20.90">
    <property type="entry name" value="Phosphatidylinositol 3-kinase Catalytic Subunit, Chain A, domain 1"/>
    <property type="match status" value="1"/>
</dbReference>
<evidence type="ECO:0000259" key="12">
    <source>
        <dbReference type="SMART" id="SM00314"/>
    </source>
</evidence>
<evidence type="ECO:0000256" key="9">
    <source>
        <dbReference type="ARBA" id="ARBA00042746"/>
    </source>
</evidence>
<comment type="similarity">
    <text evidence="7">Belongs to the MRL family.</text>
</comment>
<evidence type="ECO:0000256" key="5">
    <source>
        <dbReference type="ARBA" id="ARBA00023136"/>
    </source>
</evidence>
<dbReference type="Pfam" id="PF21989">
    <property type="entry name" value="RA_2"/>
    <property type="match status" value="1"/>
</dbReference>
<dbReference type="CDD" id="cd01259">
    <property type="entry name" value="PH_APBB1IP"/>
    <property type="match status" value="1"/>
</dbReference>
<feature type="region of interest" description="Disordered" evidence="10">
    <location>
        <begin position="94"/>
        <end position="174"/>
    </location>
</feature>
<organism evidence="13 14">
    <name type="scientific">Chanos chanos</name>
    <name type="common">Milkfish</name>
    <name type="synonym">Mugil chanos</name>
    <dbReference type="NCBI Taxonomy" id="29144"/>
    <lineage>
        <taxon>Eukaryota</taxon>
        <taxon>Metazoa</taxon>
        <taxon>Chordata</taxon>
        <taxon>Craniata</taxon>
        <taxon>Vertebrata</taxon>
        <taxon>Euteleostomi</taxon>
        <taxon>Actinopterygii</taxon>
        <taxon>Neopterygii</taxon>
        <taxon>Teleostei</taxon>
        <taxon>Ostariophysi</taxon>
        <taxon>Gonorynchiformes</taxon>
        <taxon>Chanidae</taxon>
        <taxon>Chanos</taxon>
    </lineage>
</organism>
<keyword evidence="4" id="KW-0963">Cytoplasm</keyword>
<sequence>MDDIDSMFSDLMDEIDLLAQTIEVEKAPSESSSNSNEELHLSIGFRDLNESLQELEESDLDALMADLVSDLAQAEKTLNEGTCIQSSSVCNTAEAQTTDSRSPVDPFPSPSFPPPAPGFSSLQPSALNPSNVPPPASNLPSFSSPSPANVPAPVPASSSFPAPSSLSAETLSETTTHLAEVEAEAQTKEEKVKLALEKLKMARVKKLVVKVLMSDGSSKTLMVDEKQTVRDVLDCLFEKTHCDCNVDWSLCERNPILHIERGFEDHEHLVNHLSAWTRNSENQVLFLQRPDKYSIFKDPQIYYLWKKNRDNLKDATQKDKELLLKDCFEGQTVIVPDLEGALFLKENGKKIWRRRYFLLRASGIYYVPKGKTKTSPDLVCFVQFDNVNVHYATDYKNKYKAPTDFCFVLKHPQIQRESDYIRFLCCDDEHTLFLWLSAIRVAKYGLQLYTNYQAAVRRAIQTSLGNSFSAAGTATGVTSNGHTELISPGSSLPQQNSDNSNDLTENGFNEPPPDFVPPSPPRRRLGPLN</sequence>
<keyword evidence="3" id="KW-1003">Cell membrane</keyword>
<evidence type="ECO:0000256" key="6">
    <source>
        <dbReference type="ARBA" id="ARBA00023212"/>
    </source>
</evidence>
<evidence type="ECO:0000313" key="14">
    <source>
        <dbReference type="RefSeq" id="XP_030630643.1"/>
    </source>
</evidence>
<evidence type="ECO:0000259" key="11">
    <source>
        <dbReference type="SMART" id="SM00233"/>
    </source>
</evidence>
<reference evidence="14" key="1">
    <citation type="submission" date="2025-08" db="UniProtKB">
        <authorList>
            <consortium name="RefSeq"/>
        </authorList>
    </citation>
    <scope>IDENTIFICATION</scope>
</reference>
<feature type="compositionally biased region" description="Pro residues" evidence="10">
    <location>
        <begin position="105"/>
        <end position="117"/>
    </location>
</feature>
<dbReference type="GeneID" id="115812300"/>
<dbReference type="Pfam" id="PF00169">
    <property type="entry name" value="PH"/>
    <property type="match status" value="1"/>
</dbReference>
<evidence type="ECO:0000256" key="8">
    <source>
        <dbReference type="ARBA" id="ARBA00040699"/>
    </source>
</evidence>
<feature type="region of interest" description="Disordered" evidence="10">
    <location>
        <begin position="479"/>
        <end position="529"/>
    </location>
</feature>
<dbReference type="InterPro" id="IPR001849">
    <property type="entry name" value="PH_domain"/>
</dbReference>
<name>A0A6J2VFQ5_CHACN</name>
<proteinExistence type="inferred from homology"/>
<dbReference type="SMART" id="SM00314">
    <property type="entry name" value="RA"/>
    <property type="match status" value="1"/>
</dbReference>
<keyword evidence="5" id="KW-0472">Membrane</keyword>
<evidence type="ECO:0000256" key="10">
    <source>
        <dbReference type="SAM" id="MobiDB-lite"/>
    </source>
</evidence>
<dbReference type="RefSeq" id="XP_030630643.1">
    <property type="nucleotide sequence ID" value="XM_030774783.1"/>
</dbReference>
<evidence type="ECO:0000313" key="13">
    <source>
        <dbReference type="Proteomes" id="UP000504632"/>
    </source>
</evidence>
<dbReference type="SMART" id="SM00233">
    <property type="entry name" value="PH"/>
    <property type="match status" value="1"/>
</dbReference>
<feature type="domain" description="Ras-associating" evidence="12">
    <location>
        <begin position="205"/>
        <end position="291"/>
    </location>
</feature>
<dbReference type="FunFam" id="2.30.29.30:FF:000048">
    <property type="entry name" value="Ras association (RalGDS/AF-6) and pleckstrin homology domains 1"/>
    <property type="match status" value="1"/>
</dbReference>
<dbReference type="AlphaFoldDB" id="A0A6J2VFQ5"/>
<gene>
    <name evidence="14" type="primary">LOC115812300</name>
</gene>
<dbReference type="GO" id="GO:0005856">
    <property type="term" value="C:cytoskeleton"/>
    <property type="evidence" value="ECO:0007669"/>
    <property type="project" value="UniProtKB-SubCell"/>
</dbReference>
<dbReference type="OrthoDB" id="6235964at2759"/>
<keyword evidence="13" id="KW-1185">Reference proteome</keyword>
<dbReference type="PANTHER" id="PTHR11243:SF14">
    <property type="entry name" value="AMYLOID BETA A4 PRECURSOR PROTEIN-BINDING FAMILY B MEMBER 1-INTERACTING PROTEIN"/>
    <property type="match status" value="1"/>
</dbReference>
<evidence type="ECO:0000256" key="3">
    <source>
        <dbReference type="ARBA" id="ARBA00022475"/>
    </source>
</evidence>
<evidence type="ECO:0000256" key="2">
    <source>
        <dbReference type="ARBA" id="ARBA00004245"/>
    </source>
</evidence>
<dbReference type="Gene3D" id="2.30.29.30">
    <property type="entry name" value="Pleckstrin-homology domain (PH domain)/Phosphotyrosine-binding domain (PTB)"/>
    <property type="match status" value="1"/>
</dbReference>
<keyword evidence="6" id="KW-0206">Cytoskeleton</keyword>
<evidence type="ECO:0000256" key="4">
    <source>
        <dbReference type="ARBA" id="ARBA00022490"/>
    </source>
</evidence>
<accession>A0A6J2VFQ5</accession>
<protein>
    <recommendedName>
        <fullName evidence="8">Amyloid beta A4 precursor protein-binding family B member 1-interacting protein</fullName>
    </recommendedName>
    <alternativeName>
        <fullName evidence="9">APBB1-interacting protein 1</fullName>
    </alternativeName>
</protein>
<dbReference type="InterPro" id="IPR011993">
    <property type="entry name" value="PH-like_dom_sf"/>
</dbReference>
<dbReference type="InParanoid" id="A0A6J2VFQ5"/>
<dbReference type="InterPro" id="IPR039664">
    <property type="entry name" value="GRB/APBB1IP"/>
</dbReference>
<dbReference type="PANTHER" id="PTHR11243">
    <property type="entry name" value="GROWTH FACTOR RECEPTOR-BOUND PROTEIN"/>
    <property type="match status" value="1"/>
</dbReference>
<evidence type="ECO:0000256" key="1">
    <source>
        <dbReference type="ARBA" id="ARBA00004202"/>
    </source>
</evidence>
<feature type="compositionally biased region" description="Low complexity" evidence="10">
    <location>
        <begin position="155"/>
        <end position="174"/>
    </location>
</feature>
<dbReference type="GO" id="GO:0007165">
    <property type="term" value="P:signal transduction"/>
    <property type="evidence" value="ECO:0007669"/>
    <property type="project" value="InterPro"/>
</dbReference>
<dbReference type="InterPro" id="IPR039665">
    <property type="entry name" value="PH_APBB1IP"/>
</dbReference>
<dbReference type="InterPro" id="IPR029071">
    <property type="entry name" value="Ubiquitin-like_domsf"/>
</dbReference>
<dbReference type="GO" id="GO:0005829">
    <property type="term" value="C:cytosol"/>
    <property type="evidence" value="ECO:0007669"/>
    <property type="project" value="TreeGrafter"/>
</dbReference>
<dbReference type="SUPFAM" id="SSF54236">
    <property type="entry name" value="Ubiquitin-like"/>
    <property type="match status" value="1"/>
</dbReference>
<dbReference type="InterPro" id="IPR000159">
    <property type="entry name" value="RA_dom"/>
</dbReference>